<evidence type="ECO:0000256" key="2">
    <source>
        <dbReference type="ARBA" id="ARBA00001946"/>
    </source>
</evidence>
<dbReference type="GO" id="GO:0009098">
    <property type="term" value="P:L-leucine biosynthetic process"/>
    <property type="evidence" value="ECO:0007669"/>
    <property type="project" value="UniProtKB-KW"/>
</dbReference>
<proteinExistence type="inferred from homology"/>
<evidence type="ECO:0000256" key="4">
    <source>
        <dbReference type="ARBA" id="ARBA00011738"/>
    </source>
</evidence>
<feature type="domain" description="Isopropylmalate dehydrogenase-like" evidence="13">
    <location>
        <begin position="1"/>
        <end position="154"/>
    </location>
</feature>
<dbReference type="AlphaFoldDB" id="A0A9Q1KFS5"/>
<evidence type="ECO:0000259" key="13">
    <source>
        <dbReference type="SMART" id="SM01329"/>
    </source>
</evidence>
<dbReference type="InterPro" id="IPR019818">
    <property type="entry name" value="IsoCit/isopropylmalate_DH_CS"/>
</dbReference>
<dbReference type="GO" id="GO:0051287">
    <property type="term" value="F:NAD binding"/>
    <property type="evidence" value="ECO:0007669"/>
    <property type="project" value="InterPro"/>
</dbReference>
<dbReference type="SUPFAM" id="SSF53659">
    <property type="entry name" value="Isocitrate/Isopropylmalate dehydrogenase-like"/>
    <property type="match status" value="1"/>
</dbReference>
<accession>A0A9Q1KFS5</accession>
<evidence type="ECO:0000256" key="9">
    <source>
        <dbReference type="ARBA" id="ARBA00022842"/>
    </source>
</evidence>
<dbReference type="GO" id="GO:0003862">
    <property type="term" value="F:3-isopropylmalate dehydrogenase activity"/>
    <property type="evidence" value="ECO:0007669"/>
    <property type="project" value="UniProtKB-EC"/>
</dbReference>
<dbReference type="OrthoDB" id="419183at2759"/>
<evidence type="ECO:0000256" key="5">
    <source>
        <dbReference type="ARBA" id="ARBA00013101"/>
    </source>
</evidence>
<dbReference type="EC" id="1.1.1.85" evidence="5"/>
<evidence type="ECO:0000256" key="12">
    <source>
        <dbReference type="ARBA" id="ARBA00023304"/>
    </source>
</evidence>
<keyword evidence="15" id="KW-1185">Reference proteome</keyword>
<keyword evidence="11" id="KW-0520">NAD</keyword>
<keyword evidence="12" id="KW-0100">Branched-chain amino acid biosynthesis</keyword>
<evidence type="ECO:0000256" key="8">
    <source>
        <dbReference type="ARBA" id="ARBA00022723"/>
    </source>
</evidence>
<dbReference type="InterPro" id="IPR024084">
    <property type="entry name" value="IsoPropMal-DH-like_dom"/>
</dbReference>
<dbReference type="Pfam" id="PF00180">
    <property type="entry name" value="Iso_dh"/>
    <property type="match status" value="1"/>
</dbReference>
<sequence>MYCFVSLSGRFVQASMLWRRRITEMAVDYPDVELSHTYIDNAAMQLLRYPKQELLTGLILQFDTILTNNLFGDILSDEAAMVSGSIGMLPSASIGASDKANPLATVLSAAMLLRYGLGEAKAAERIENAVLDRTRDIYSSGTKLDGCKEMGEQVLKAVESQTPATAAV</sequence>
<comment type="caution">
    <text evidence="14">The sequence shown here is derived from an EMBL/GenBank/DDBJ whole genome shotgun (WGS) entry which is preliminary data.</text>
</comment>
<dbReference type="EMBL" id="JAKOGI010000136">
    <property type="protein sequence ID" value="KAJ8442714.1"/>
    <property type="molecule type" value="Genomic_DNA"/>
</dbReference>
<evidence type="ECO:0000256" key="7">
    <source>
        <dbReference type="ARBA" id="ARBA00022605"/>
    </source>
</evidence>
<name>A0A9Q1KFS5_9CARY</name>
<reference evidence="14" key="1">
    <citation type="submission" date="2022-04" db="EMBL/GenBank/DDBJ databases">
        <title>Carnegiea gigantea Genome sequencing and assembly v2.</title>
        <authorList>
            <person name="Copetti D."/>
            <person name="Sanderson M.J."/>
            <person name="Burquez A."/>
            <person name="Wojciechowski M.F."/>
        </authorList>
    </citation>
    <scope>NUCLEOTIDE SEQUENCE</scope>
    <source>
        <strain evidence="14">SGP5-SGP5p</strain>
        <tissue evidence="14">Aerial part</tissue>
    </source>
</reference>
<evidence type="ECO:0000256" key="10">
    <source>
        <dbReference type="ARBA" id="ARBA00023002"/>
    </source>
</evidence>
<evidence type="ECO:0000256" key="6">
    <source>
        <dbReference type="ARBA" id="ARBA00022430"/>
    </source>
</evidence>
<gene>
    <name evidence="14" type="ORF">Cgig2_001807</name>
</gene>
<evidence type="ECO:0000256" key="3">
    <source>
        <dbReference type="ARBA" id="ARBA00007769"/>
    </source>
</evidence>
<dbReference type="SMART" id="SM01329">
    <property type="entry name" value="Iso_dh"/>
    <property type="match status" value="1"/>
</dbReference>
<keyword evidence="6" id="KW-0432">Leucine biosynthesis</keyword>
<comment type="cofactor">
    <cofactor evidence="1">
        <name>Mn(2+)</name>
        <dbReference type="ChEBI" id="CHEBI:29035"/>
    </cofactor>
</comment>
<organism evidence="14 15">
    <name type="scientific">Carnegiea gigantea</name>
    <dbReference type="NCBI Taxonomy" id="171969"/>
    <lineage>
        <taxon>Eukaryota</taxon>
        <taxon>Viridiplantae</taxon>
        <taxon>Streptophyta</taxon>
        <taxon>Embryophyta</taxon>
        <taxon>Tracheophyta</taxon>
        <taxon>Spermatophyta</taxon>
        <taxon>Magnoliopsida</taxon>
        <taxon>eudicotyledons</taxon>
        <taxon>Gunneridae</taxon>
        <taxon>Pentapetalae</taxon>
        <taxon>Caryophyllales</taxon>
        <taxon>Cactineae</taxon>
        <taxon>Cactaceae</taxon>
        <taxon>Cactoideae</taxon>
        <taxon>Echinocereeae</taxon>
        <taxon>Carnegiea</taxon>
    </lineage>
</organism>
<comment type="subunit">
    <text evidence="4">Homodimer.</text>
</comment>
<keyword evidence="8" id="KW-0479">Metal-binding</keyword>
<evidence type="ECO:0000256" key="1">
    <source>
        <dbReference type="ARBA" id="ARBA00001936"/>
    </source>
</evidence>
<keyword evidence="10" id="KW-0560">Oxidoreductase</keyword>
<dbReference type="PROSITE" id="PS00470">
    <property type="entry name" value="IDH_IMDH"/>
    <property type="match status" value="1"/>
</dbReference>
<comment type="cofactor">
    <cofactor evidence="2">
        <name>Mg(2+)</name>
        <dbReference type="ChEBI" id="CHEBI:18420"/>
    </cofactor>
</comment>
<evidence type="ECO:0000313" key="14">
    <source>
        <dbReference type="EMBL" id="KAJ8442714.1"/>
    </source>
</evidence>
<evidence type="ECO:0000256" key="11">
    <source>
        <dbReference type="ARBA" id="ARBA00023027"/>
    </source>
</evidence>
<dbReference type="GO" id="GO:0000287">
    <property type="term" value="F:magnesium ion binding"/>
    <property type="evidence" value="ECO:0007669"/>
    <property type="project" value="InterPro"/>
</dbReference>
<comment type="similarity">
    <text evidence="3">Belongs to the isocitrate and isopropylmalate dehydrogenases family.</text>
</comment>
<protein>
    <recommendedName>
        <fullName evidence="5">3-isopropylmalate dehydrogenase</fullName>
        <ecNumber evidence="5">1.1.1.85</ecNumber>
    </recommendedName>
</protein>
<evidence type="ECO:0000313" key="15">
    <source>
        <dbReference type="Proteomes" id="UP001153076"/>
    </source>
</evidence>
<dbReference type="Proteomes" id="UP001153076">
    <property type="component" value="Unassembled WGS sequence"/>
</dbReference>
<dbReference type="PANTHER" id="PTHR42979:SF1">
    <property type="entry name" value="3-ISOPROPYLMALATE DEHYDROGENASE"/>
    <property type="match status" value="1"/>
</dbReference>
<keyword evidence="7" id="KW-0028">Amino-acid biosynthesis</keyword>
<keyword evidence="9" id="KW-0460">Magnesium</keyword>
<dbReference type="Gene3D" id="3.40.718.10">
    <property type="entry name" value="Isopropylmalate Dehydrogenase"/>
    <property type="match status" value="1"/>
</dbReference>
<dbReference type="PANTHER" id="PTHR42979">
    <property type="entry name" value="3-ISOPROPYLMALATE DEHYDROGENASE"/>
    <property type="match status" value="1"/>
</dbReference>
<dbReference type="InterPro" id="IPR004429">
    <property type="entry name" value="Isopropylmalate_DH"/>
</dbReference>